<accession>A0ABS4KVC7</accession>
<comment type="caution">
    <text evidence="1">The sequence shown here is derived from an EMBL/GenBank/DDBJ whole genome shotgun (WGS) entry which is preliminary data.</text>
</comment>
<sequence>MNGIDWNDYSCLDELNHDFTIYLNEKYNNIKHSSLNSTPRNRYLQDMDKIKFVPTEDLENNFLHRVSRKVNNDVTIQLNTKQFEVPAKYIGQLLL</sequence>
<dbReference type="EMBL" id="JAGGLM010000027">
    <property type="protein sequence ID" value="MBP2033987.1"/>
    <property type="molecule type" value="Genomic_DNA"/>
</dbReference>
<evidence type="ECO:0000313" key="1">
    <source>
        <dbReference type="EMBL" id="MBP2033987.1"/>
    </source>
</evidence>
<organism evidence="1 2">
    <name type="scientific">Clostridium algifaecis</name>
    <dbReference type="NCBI Taxonomy" id="1472040"/>
    <lineage>
        <taxon>Bacteria</taxon>
        <taxon>Bacillati</taxon>
        <taxon>Bacillota</taxon>
        <taxon>Clostridia</taxon>
        <taxon>Eubacteriales</taxon>
        <taxon>Clostridiaceae</taxon>
        <taxon>Clostridium</taxon>
    </lineage>
</organism>
<reference evidence="1 2" key="1">
    <citation type="submission" date="2021-03" db="EMBL/GenBank/DDBJ databases">
        <title>Genomic Encyclopedia of Type Strains, Phase IV (KMG-IV): sequencing the most valuable type-strain genomes for metagenomic binning, comparative biology and taxonomic classification.</title>
        <authorList>
            <person name="Goeker M."/>
        </authorList>
    </citation>
    <scope>NUCLEOTIDE SEQUENCE [LARGE SCALE GENOMIC DNA]</scope>
    <source>
        <strain evidence="1 2">DSM 28783</strain>
    </source>
</reference>
<name>A0ABS4KVC7_9CLOT</name>
<dbReference type="RefSeq" id="WP_209703224.1">
    <property type="nucleotide sequence ID" value="NZ_JAGGLM010000027.1"/>
</dbReference>
<evidence type="ECO:0008006" key="3">
    <source>
        <dbReference type="Google" id="ProtNLM"/>
    </source>
</evidence>
<keyword evidence="2" id="KW-1185">Reference proteome</keyword>
<proteinExistence type="predicted"/>
<evidence type="ECO:0000313" key="2">
    <source>
        <dbReference type="Proteomes" id="UP001519307"/>
    </source>
</evidence>
<dbReference type="Proteomes" id="UP001519307">
    <property type="component" value="Unassembled WGS sequence"/>
</dbReference>
<protein>
    <recommendedName>
        <fullName evidence="3">Transposase</fullName>
    </recommendedName>
</protein>
<gene>
    <name evidence="1" type="ORF">J2Z42_002704</name>
</gene>